<dbReference type="InterPro" id="IPR000629">
    <property type="entry name" value="RNA-helicase_DEAD-box_CS"/>
</dbReference>
<dbReference type="EMBL" id="GL871284">
    <property type="protein sequence ID" value="EGC31006.1"/>
    <property type="molecule type" value="Genomic_DNA"/>
</dbReference>
<feature type="compositionally biased region" description="Basic and acidic residues" evidence="8">
    <location>
        <begin position="88"/>
        <end position="102"/>
    </location>
</feature>
<dbReference type="PROSITE" id="PS51195">
    <property type="entry name" value="Q_MOTIF"/>
    <property type="match status" value="1"/>
</dbReference>
<feature type="compositionally biased region" description="Basic and acidic residues" evidence="8">
    <location>
        <begin position="70"/>
        <end position="81"/>
    </location>
</feature>
<feature type="compositionally biased region" description="Basic residues" evidence="8">
    <location>
        <begin position="758"/>
        <end position="780"/>
    </location>
</feature>
<dbReference type="InterPro" id="IPR014001">
    <property type="entry name" value="Helicase_ATP-bd"/>
</dbReference>
<evidence type="ECO:0000256" key="4">
    <source>
        <dbReference type="ARBA" id="ARBA00022840"/>
    </source>
</evidence>
<feature type="domain" description="Helicase C-terminal" evidence="10">
    <location>
        <begin position="398"/>
        <end position="562"/>
    </location>
</feature>
<gene>
    <name evidence="12" type="ORF">DICPUDRAFT_157190</name>
</gene>
<dbReference type="AlphaFoldDB" id="F0ZYH8"/>
<keyword evidence="3 6" id="KW-0347">Helicase</keyword>
<feature type="short sequence motif" description="Q motif" evidence="5">
    <location>
        <begin position="182"/>
        <end position="210"/>
    </location>
</feature>
<keyword evidence="1 6" id="KW-0547">Nucleotide-binding</keyword>
<name>F0ZYH8_DICPU</name>
<keyword evidence="7" id="KW-0175">Coiled coil</keyword>
<dbReference type="Pfam" id="PF00271">
    <property type="entry name" value="Helicase_C"/>
    <property type="match status" value="1"/>
</dbReference>
<feature type="domain" description="Helicase ATP-binding" evidence="9">
    <location>
        <begin position="213"/>
        <end position="387"/>
    </location>
</feature>
<dbReference type="PROSITE" id="PS51192">
    <property type="entry name" value="HELICASE_ATP_BIND_1"/>
    <property type="match status" value="1"/>
</dbReference>
<dbReference type="SUPFAM" id="SSF52540">
    <property type="entry name" value="P-loop containing nucleoside triphosphate hydrolases"/>
    <property type="match status" value="2"/>
</dbReference>
<evidence type="ECO:0000256" key="5">
    <source>
        <dbReference type="PROSITE-ProRule" id="PRU00552"/>
    </source>
</evidence>
<sequence>MLVDKNNNASTLKRKTPENDFVMTIDFDDGDYQDEDESDNDDGELDLKEDFVFEESEKPQLPWDFQPTIDKMKQQTHRKSEGQTSLQEKIEQRKRLRTDESNKVNPNKKVEEEEEEEEEEEVEEVEEEEEEQEEEEGNNSDESGEDEVEEIKPVNNKPVQNDKIKLLQSNKKMKKIVEEELPTFEELHLSRPLLKAVQKLGFSQPTPIQAKTIPLALNGKDILASASTGSGKTAAFLLPILERLLFRDSEYRAIRVLVLLPTRELALQCQSVLENLAQFSNITSCLIVGGLSNKAQEVELRKRPDVVIATPGRLIDHLLNAHGIGLEDLEILILDEADRLLDMGFKDEINKIVDSCPTSRQTMLFSATLNDEVKTLAKLSLQQPIRVQVDALFQVASTLDQEFVKIKSQHLSDRPAILMSLCTRVFNTGGTIIFCRSKKEVHRLCIIFGLSDLKAAELHGNLSQEQRFDSLQQFRDGKVNYLLASDVASRGLDIIGVKTVINYNMPNTLAQYIHRVGRTARAGMEGKSCSFITENDRKILKEIVTKARNKAKSRSVSQDNVNFWRNRIEELTEDIREIVRDELKEADLRKAEKALDKAEKVISKPFEENTETERVWYKTKSEEEKSKELWKLENGIGLKPLKSNAIDTTGASNVPSIKKLKQKKDPYYGLSRKQRRQKQFKEEYENELKEERAKKKAESGADSDDDEEDNTDYGELFNKDQNKQKSSGKNTKRIEQLRRVGLSSQKTDQEQQRIDNKRAKKNKRMLINKKEKKQRLTKKK</sequence>
<keyword evidence="2 6" id="KW-0378">Hydrolase</keyword>
<comment type="similarity">
    <text evidence="6">Belongs to the DEAD box helicase family.</text>
</comment>
<dbReference type="GO" id="GO:0003676">
    <property type="term" value="F:nucleic acid binding"/>
    <property type="evidence" value="ECO:0007669"/>
    <property type="project" value="InterPro"/>
</dbReference>
<dbReference type="VEuPathDB" id="AmoebaDB:DICPUDRAFT_157190"/>
<evidence type="ECO:0000256" key="6">
    <source>
        <dbReference type="RuleBase" id="RU000492"/>
    </source>
</evidence>
<dbReference type="InterPro" id="IPR014014">
    <property type="entry name" value="RNA_helicase_DEAD_Q_motif"/>
</dbReference>
<dbReference type="OMA" id="MIDPPKQ"/>
<evidence type="ECO:0000256" key="7">
    <source>
        <dbReference type="SAM" id="Coils"/>
    </source>
</evidence>
<dbReference type="SMART" id="SM00490">
    <property type="entry name" value="HELICc"/>
    <property type="match status" value="1"/>
</dbReference>
<dbReference type="PANTHER" id="PTHR47959">
    <property type="entry name" value="ATP-DEPENDENT RNA HELICASE RHLE-RELATED"/>
    <property type="match status" value="1"/>
</dbReference>
<dbReference type="eggNOG" id="KOG0338">
    <property type="taxonomic scope" value="Eukaryota"/>
</dbReference>
<feature type="domain" description="DEAD-box RNA helicase Q" evidence="11">
    <location>
        <begin position="182"/>
        <end position="210"/>
    </location>
</feature>
<dbReference type="InterPro" id="IPR050079">
    <property type="entry name" value="DEAD_box_RNA_helicase"/>
</dbReference>
<accession>F0ZYH8</accession>
<dbReference type="GeneID" id="10508267"/>
<dbReference type="InterPro" id="IPR027417">
    <property type="entry name" value="P-loop_NTPase"/>
</dbReference>
<dbReference type="PANTHER" id="PTHR47959:SF1">
    <property type="entry name" value="ATP-DEPENDENT RNA HELICASE DBPA"/>
    <property type="match status" value="1"/>
</dbReference>
<evidence type="ECO:0000313" key="12">
    <source>
        <dbReference type="EMBL" id="EGC31006.1"/>
    </source>
</evidence>
<dbReference type="PROSITE" id="PS00039">
    <property type="entry name" value="DEAD_ATP_HELICASE"/>
    <property type="match status" value="1"/>
</dbReference>
<reference evidence="13" key="1">
    <citation type="journal article" date="2011" name="Genome Biol.">
        <title>Comparative genomics of the social amoebae Dictyostelium discoideum and Dictyostelium purpureum.</title>
        <authorList>
            <consortium name="US DOE Joint Genome Institute (JGI-PGF)"/>
            <person name="Sucgang R."/>
            <person name="Kuo A."/>
            <person name="Tian X."/>
            <person name="Salerno W."/>
            <person name="Parikh A."/>
            <person name="Feasley C.L."/>
            <person name="Dalin E."/>
            <person name="Tu H."/>
            <person name="Huang E."/>
            <person name="Barry K."/>
            <person name="Lindquist E."/>
            <person name="Shapiro H."/>
            <person name="Bruce D."/>
            <person name="Schmutz J."/>
            <person name="Salamov A."/>
            <person name="Fey P."/>
            <person name="Gaudet P."/>
            <person name="Anjard C."/>
            <person name="Babu M.M."/>
            <person name="Basu S."/>
            <person name="Bushmanova Y."/>
            <person name="van der Wel H."/>
            <person name="Katoh-Kurasawa M."/>
            <person name="Dinh C."/>
            <person name="Coutinho P.M."/>
            <person name="Saito T."/>
            <person name="Elias M."/>
            <person name="Schaap P."/>
            <person name="Kay R.R."/>
            <person name="Henrissat B."/>
            <person name="Eichinger L."/>
            <person name="Rivero F."/>
            <person name="Putnam N.H."/>
            <person name="West C.M."/>
            <person name="Loomis W.F."/>
            <person name="Chisholm R.L."/>
            <person name="Shaulsky G."/>
            <person name="Strassmann J.E."/>
            <person name="Queller D.C."/>
            <person name="Kuspa A."/>
            <person name="Grigoriev I.V."/>
        </authorList>
    </citation>
    <scope>NUCLEOTIDE SEQUENCE [LARGE SCALE GENOMIC DNA]</scope>
    <source>
        <strain evidence="13">QSDP1</strain>
    </source>
</reference>
<feature type="coiled-coil region" evidence="7">
    <location>
        <begin position="561"/>
        <end position="601"/>
    </location>
</feature>
<dbReference type="PROSITE" id="PS51194">
    <property type="entry name" value="HELICASE_CTER"/>
    <property type="match status" value="1"/>
</dbReference>
<evidence type="ECO:0000259" key="10">
    <source>
        <dbReference type="PROSITE" id="PS51194"/>
    </source>
</evidence>
<keyword evidence="4 6" id="KW-0067">ATP-binding</keyword>
<evidence type="ECO:0008006" key="14">
    <source>
        <dbReference type="Google" id="ProtNLM"/>
    </source>
</evidence>
<evidence type="ECO:0000259" key="11">
    <source>
        <dbReference type="PROSITE" id="PS51195"/>
    </source>
</evidence>
<dbReference type="GO" id="GO:0003724">
    <property type="term" value="F:RNA helicase activity"/>
    <property type="evidence" value="ECO:0007669"/>
    <property type="project" value="InterPro"/>
</dbReference>
<feature type="region of interest" description="Disordered" evidence="8">
    <location>
        <begin position="1"/>
        <end position="161"/>
    </location>
</feature>
<evidence type="ECO:0000256" key="8">
    <source>
        <dbReference type="SAM" id="MobiDB-lite"/>
    </source>
</evidence>
<dbReference type="CDD" id="cd18787">
    <property type="entry name" value="SF2_C_DEAD"/>
    <property type="match status" value="1"/>
</dbReference>
<organism evidence="12 13">
    <name type="scientific">Dictyostelium purpureum</name>
    <name type="common">Slime mold</name>
    <dbReference type="NCBI Taxonomy" id="5786"/>
    <lineage>
        <taxon>Eukaryota</taxon>
        <taxon>Amoebozoa</taxon>
        <taxon>Evosea</taxon>
        <taxon>Eumycetozoa</taxon>
        <taxon>Dictyostelia</taxon>
        <taxon>Dictyosteliales</taxon>
        <taxon>Dictyosteliaceae</taxon>
        <taxon>Dictyostelium</taxon>
    </lineage>
</organism>
<evidence type="ECO:0000313" key="13">
    <source>
        <dbReference type="Proteomes" id="UP000001064"/>
    </source>
</evidence>
<feature type="compositionally biased region" description="Polar residues" evidence="8">
    <location>
        <begin position="1"/>
        <end position="11"/>
    </location>
</feature>
<dbReference type="InParanoid" id="F0ZYH8"/>
<protein>
    <recommendedName>
        <fullName evidence="14">RNA helicase</fullName>
    </recommendedName>
</protein>
<evidence type="ECO:0000259" key="9">
    <source>
        <dbReference type="PROSITE" id="PS51192"/>
    </source>
</evidence>
<dbReference type="GO" id="GO:0005730">
    <property type="term" value="C:nucleolus"/>
    <property type="evidence" value="ECO:0000318"/>
    <property type="project" value="GO_Central"/>
</dbReference>
<dbReference type="InterPro" id="IPR011545">
    <property type="entry name" value="DEAD/DEAH_box_helicase_dom"/>
</dbReference>
<dbReference type="SMART" id="SM00487">
    <property type="entry name" value="DEXDc"/>
    <property type="match status" value="1"/>
</dbReference>
<feature type="compositionally biased region" description="Acidic residues" evidence="8">
    <location>
        <begin position="112"/>
        <end position="149"/>
    </location>
</feature>
<dbReference type="FunCoup" id="F0ZYH8">
    <property type="interactions" value="387"/>
</dbReference>
<evidence type="ECO:0000256" key="2">
    <source>
        <dbReference type="ARBA" id="ARBA00022801"/>
    </source>
</evidence>
<dbReference type="GO" id="GO:0016787">
    <property type="term" value="F:hydrolase activity"/>
    <property type="evidence" value="ECO:0007669"/>
    <property type="project" value="UniProtKB-KW"/>
</dbReference>
<dbReference type="STRING" id="5786.F0ZYH8"/>
<dbReference type="KEGG" id="dpp:DICPUDRAFT_157190"/>
<feature type="compositionally biased region" description="Basic and acidic residues" evidence="8">
    <location>
        <begin position="45"/>
        <end position="58"/>
    </location>
</feature>
<dbReference type="Gene3D" id="3.40.50.300">
    <property type="entry name" value="P-loop containing nucleotide triphosphate hydrolases"/>
    <property type="match status" value="2"/>
</dbReference>
<dbReference type="OrthoDB" id="10259843at2759"/>
<dbReference type="CDD" id="cd17947">
    <property type="entry name" value="DEADc_DDX27"/>
    <property type="match status" value="1"/>
</dbReference>
<dbReference type="GO" id="GO:0005524">
    <property type="term" value="F:ATP binding"/>
    <property type="evidence" value="ECO:0007669"/>
    <property type="project" value="UniProtKB-KW"/>
</dbReference>
<dbReference type="RefSeq" id="XP_003292476.1">
    <property type="nucleotide sequence ID" value="XM_003292428.1"/>
</dbReference>
<evidence type="ECO:0000256" key="1">
    <source>
        <dbReference type="ARBA" id="ARBA00022741"/>
    </source>
</evidence>
<dbReference type="Proteomes" id="UP000001064">
    <property type="component" value="Unassembled WGS sequence"/>
</dbReference>
<proteinExistence type="inferred from homology"/>
<feature type="compositionally biased region" description="Basic and acidic residues" evidence="8">
    <location>
        <begin position="747"/>
        <end position="757"/>
    </location>
</feature>
<feature type="region of interest" description="Disordered" evidence="8">
    <location>
        <begin position="656"/>
        <end position="780"/>
    </location>
</feature>
<feature type="compositionally biased region" description="Acidic residues" evidence="8">
    <location>
        <begin position="26"/>
        <end position="44"/>
    </location>
</feature>
<dbReference type="InterPro" id="IPR001650">
    <property type="entry name" value="Helicase_C-like"/>
</dbReference>
<feature type="compositionally biased region" description="Basic and acidic residues" evidence="8">
    <location>
        <begin position="679"/>
        <end position="699"/>
    </location>
</feature>
<keyword evidence="13" id="KW-1185">Reference proteome</keyword>
<evidence type="ECO:0000256" key="3">
    <source>
        <dbReference type="ARBA" id="ARBA00022806"/>
    </source>
</evidence>
<feature type="compositionally biased region" description="Acidic residues" evidence="8">
    <location>
        <begin position="701"/>
        <end position="712"/>
    </location>
</feature>
<dbReference type="Pfam" id="PF00270">
    <property type="entry name" value="DEAD"/>
    <property type="match status" value="1"/>
</dbReference>